<dbReference type="PROSITE" id="PS51469">
    <property type="entry name" value="SUN"/>
    <property type="match status" value="1"/>
</dbReference>
<dbReference type="GO" id="GO:0016020">
    <property type="term" value="C:membrane"/>
    <property type="evidence" value="ECO:0007669"/>
    <property type="project" value="InterPro"/>
</dbReference>
<dbReference type="AlphaFoldDB" id="A0A1X6MLA0"/>
<keyword evidence="3" id="KW-1133">Transmembrane helix</keyword>
<accession>A0A1X6MLA0</accession>
<dbReference type="GeneID" id="36328496"/>
<dbReference type="Proteomes" id="UP000194127">
    <property type="component" value="Unassembled WGS sequence"/>
</dbReference>
<feature type="non-terminal residue" evidence="6">
    <location>
        <position position="1"/>
    </location>
</feature>
<dbReference type="Gene3D" id="2.60.120.260">
    <property type="entry name" value="Galactose-binding domain-like"/>
    <property type="match status" value="1"/>
</dbReference>
<keyword evidence="4" id="KW-0472">Membrane</keyword>
<dbReference type="RefSeq" id="XP_024334011.1">
    <property type="nucleotide sequence ID" value="XM_024483547.1"/>
</dbReference>
<comment type="subcellular location">
    <subcellularLocation>
        <location evidence="1">Endomembrane system</location>
    </subcellularLocation>
</comment>
<dbReference type="OrthoDB" id="266334at2759"/>
<evidence type="ECO:0000256" key="3">
    <source>
        <dbReference type="ARBA" id="ARBA00022989"/>
    </source>
</evidence>
<evidence type="ECO:0000256" key="1">
    <source>
        <dbReference type="ARBA" id="ARBA00004308"/>
    </source>
</evidence>
<evidence type="ECO:0000259" key="5">
    <source>
        <dbReference type="PROSITE" id="PS51469"/>
    </source>
</evidence>
<keyword evidence="7" id="KW-1185">Reference proteome</keyword>
<dbReference type="InterPro" id="IPR045120">
    <property type="entry name" value="Suco/Slp1-like"/>
</dbReference>
<name>A0A1X6MLA0_9APHY</name>
<feature type="domain" description="SUN" evidence="5">
    <location>
        <begin position="1"/>
        <end position="121"/>
    </location>
</feature>
<proteinExistence type="predicted"/>
<dbReference type="PANTHER" id="PTHR12953">
    <property type="entry name" value="MEMBRANE PROTEIN CH1 RELATED"/>
    <property type="match status" value="1"/>
</dbReference>
<sequence length="142" mass="16761">KSPSSILSSKKDRYMLSPCAEEKQFVVVELCDDIMIDTVQLANYEFFSGVFKDFTVSVAKTYTAGWTYAGTYRAQNVRGVQSFHLSTLRDFYRFIRIDFESHYGNEYYCPLSLLRVYGLTHLEQWKWDEWESQSRAQRTLEE</sequence>
<feature type="non-terminal residue" evidence="6">
    <location>
        <position position="142"/>
    </location>
</feature>
<protein>
    <recommendedName>
        <fullName evidence="5">SUN domain-containing protein</fullName>
    </recommendedName>
</protein>
<evidence type="ECO:0000256" key="2">
    <source>
        <dbReference type="ARBA" id="ARBA00022692"/>
    </source>
</evidence>
<dbReference type="Pfam" id="PF07738">
    <property type="entry name" value="Sad1_UNC"/>
    <property type="match status" value="1"/>
</dbReference>
<reference evidence="6 7" key="1">
    <citation type="submission" date="2017-04" db="EMBL/GenBank/DDBJ databases">
        <title>Genome Sequence of the Model Brown-Rot Fungus Postia placenta SB12.</title>
        <authorList>
            <consortium name="DOE Joint Genome Institute"/>
            <person name="Gaskell J."/>
            <person name="Kersten P."/>
            <person name="Larrondo L.F."/>
            <person name="Canessa P."/>
            <person name="Martinez D."/>
            <person name="Hibbett D."/>
            <person name="Schmoll M."/>
            <person name="Kubicek C.P."/>
            <person name="Martinez A.T."/>
            <person name="Yadav J."/>
            <person name="Master E."/>
            <person name="Magnuson J.K."/>
            <person name="James T."/>
            <person name="Yaver D."/>
            <person name="Berka R."/>
            <person name="Labutti K."/>
            <person name="Lipzen A."/>
            <person name="Aerts A."/>
            <person name="Barry K."/>
            <person name="Henrissat B."/>
            <person name="Blanchette R."/>
            <person name="Grigoriev I."/>
            <person name="Cullen D."/>
        </authorList>
    </citation>
    <scope>NUCLEOTIDE SEQUENCE [LARGE SCALE GENOMIC DNA]</scope>
    <source>
        <strain evidence="6 7">MAD-698-R-SB12</strain>
    </source>
</reference>
<dbReference type="EMBL" id="KZ110609">
    <property type="protein sequence ID" value="OSX57217.1"/>
    <property type="molecule type" value="Genomic_DNA"/>
</dbReference>
<evidence type="ECO:0000313" key="7">
    <source>
        <dbReference type="Proteomes" id="UP000194127"/>
    </source>
</evidence>
<evidence type="ECO:0000256" key="4">
    <source>
        <dbReference type="ARBA" id="ARBA00023136"/>
    </source>
</evidence>
<dbReference type="GO" id="GO:0005737">
    <property type="term" value="C:cytoplasm"/>
    <property type="evidence" value="ECO:0007669"/>
    <property type="project" value="TreeGrafter"/>
</dbReference>
<evidence type="ECO:0000313" key="6">
    <source>
        <dbReference type="EMBL" id="OSX57217.1"/>
    </source>
</evidence>
<keyword evidence="2" id="KW-0812">Transmembrane</keyword>
<dbReference type="GO" id="GO:0034975">
    <property type="term" value="P:protein folding in endoplasmic reticulum"/>
    <property type="evidence" value="ECO:0007669"/>
    <property type="project" value="TreeGrafter"/>
</dbReference>
<dbReference type="PANTHER" id="PTHR12953:SF0">
    <property type="entry name" value="SUN DOMAIN-CONTAINING OSSIFICATION FACTOR"/>
    <property type="match status" value="1"/>
</dbReference>
<gene>
    <name evidence="6" type="ORF">POSPLADRAFT_1124549</name>
</gene>
<dbReference type="InterPro" id="IPR012919">
    <property type="entry name" value="SUN_dom"/>
</dbReference>
<dbReference type="STRING" id="670580.A0A1X6MLA0"/>
<dbReference type="GO" id="GO:0012505">
    <property type="term" value="C:endomembrane system"/>
    <property type="evidence" value="ECO:0007669"/>
    <property type="project" value="UniProtKB-SubCell"/>
</dbReference>
<organism evidence="6 7">
    <name type="scientific">Postia placenta MAD-698-R-SB12</name>
    <dbReference type="NCBI Taxonomy" id="670580"/>
    <lineage>
        <taxon>Eukaryota</taxon>
        <taxon>Fungi</taxon>
        <taxon>Dikarya</taxon>
        <taxon>Basidiomycota</taxon>
        <taxon>Agaricomycotina</taxon>
        <taxon>Agaricomycetes</taxon>
        <taxon>Polyporales</taxon>
        <taxon>Adustoporiaceae</taxon>
        <taxon>Rhodonia</taxon>
    </lineage>
</organism>